<gene>
    <name evidence="2" type="ORF">RHIZ70_2133</name>
</gene>
<organism evidence="2 3">
    <name type="scientific">Ciceribacter selenitireducens ATCC BAA-1503</name>
    <dbReference type="NCBI Taxonomy" id="1336235"/>
    <lineage>
        <taxon>Bacteria</taxon>
        <taxon>Pseudomonadati</taxon>
        <taxon>Pseudomonadota</taxon>
        <taxon>Alphaproteobacteria</taxon>
        <taxon>Hyphomicrobiales</taxon>
        <taxon>Rhizobiaceae</taxon>
        <taxon>Ciceribacter</taxon>
    </lineage>
</organism>
<keyword evidence="3" id="KW-1185">Reference proteome</keyword>
<evidence type="ECO:0000313" key="2">
    <source>
        <dbReference type="EMBL" id="SSC66425.1"/>
    </source>
</evidence>
<dbReference type="RefSeq" id="WP_115669214.1">
    <property type="nucleotide sequence ID" value="NZ_UEYP01000002.1"/>
</dbReference>
<dbReference type="STRING" id="1336235.GCA_000518785_00541"/>
<dbReference type="Proteomes" id="UP000254764">
    <property type="component" value="Unassembled WGS sequence"/>
</dbReference>
<protein>
    <recommendedName>
        <fullName evidence="1">Endonuclease/exonuclease/phosphatase domain-containing protein</fullName>
    </recommendedName>
</protein>
<feature type="domain" description="Endonuclease/exonuclease/phosphatase" evidence="1">
    <location>
        <begin position="66"/>
        <end position="359"/>
    </location>
</feature>
<dbReference type="Gene3D" id="3.60.10.10">
    <property type="entry name" value="Endonuclease/exonuclease/phosphatase"/>
    <property type="match status" value="1"/>
</dbReference>
<dbReference type="SUPFAM" id="SSF56219">
    <property type="entry name" value="DNase I-like"/>
    <property type="match status" value="1"/>
</dbReference>
<dbReference type="Pfam" id="PF03372">
    <property type="entry name" value="Exo_endo_phos"/>
    <property type="match status" value="1"/>
</dbReference>
<dbReference type="PANTHER" id="PTHR42834">
    <property type="entry name" value="ENDONUCLEASE/EXONUCLEASE/PHOSPHATASE FAMILY PROTEIN (AFU_ORTHOLOGUE AFUA_3G09210)"/>
    <property type="match status" value="1"/>
</dbReference>
<reference evidence="3" key="1">
    <citation type="submission" date="2018-07" db="EMBL/GenBank/DDBJ databases">
        <authorList>
            <person name="Peiro R."/>
            <person name="Begona"/>
            <person name="Cbmso G."/>
            <person name="Lopez M."/>
            <person name="Gonzalez S."/>
        </authorList>
    </citation>
    <scope>NUCLEOTIDE SEQUENCE [LARGE SCALE GENOMIC DNA]</scope>
</reference>
<evidence type="ECO:0000313" key="3">
    <source>
        <dbReference type="Proteomes" id="UP000254764"/>
    </source>
</evidence>
<proteinExistence type="predicted"/>
<name>A0A376AF49_9HYPH</name>
<accession>A0A376AF49</accession>
<dbReference type="InterPro" id="IPR005135">
    <property type="entry name" value="Endo/exonuclease/phosphatase"/>
</dbReference>
<dbReference type="GO" id="GO:0003824">
    <property type="term" value="F:catalytic activity"/>
    <property type="evidence" value="ECO:0007669"/>
    <property type="project" value="InterPro"/>
</dbReference>
<evidence type="ECO:0000259" key="1">
    <source>
        <dbReference type="Pfam" id="PF03372"/>
    </source>
</evidence>
<dbReference type="PANTHER" id="PTHR42834:SF1">
    <property type="entry name" value="ENDONUCLEASE_EXONUCLEASE_PHOSPHATASE FAMILY PROTEIN (AFU_ORTHOLOGUE AFUA_3G09210)"/>
    <property type="match status" value="1"/>
</dbReference>
<sequence>MALRLGTFNIENLMTRFDFTGFRNQLRKDRVLNLFDVRSEQDYQRLEAARVVASTDDTRQLSALAIADAAADILCLQEVDSMEALKAFEYGYLFRMVGAGYRHKYLVEGNDSRGIDVGVMMRDETRDGEKIEIVDIRSHAALTYGDLDLFTPALAATNKADDKIFKRDCLELELTIGGRPLALYVVHLKSMSNGRDGADGRSYTMPVREAETKAIRHIIEARFGKGQTADKNFVICGDMNDYQERVDVVGDRRSGYQFNPSGRLESALDVFSADGFAENVMLRRDPLDRWTLYHARGPEEQHLCQLDYLWLSPALARRNADRAPEIIRNGQPYRTPFPEGQGVERYPRIGWDRPKASDHCPIVMELEL</sequence>
<dbReference type="InterPro" id="IPR036691">
    <property type="entry name" value="Endo/exonu/phosph_ase_sf"/>
</dbReference>
<dbReference type="EMBL" id="UEYP01000002">
    <property type="protein sequence ID" value="SSC66425.1"/>
    <property type="molecule type" value="Genomic_DNA"/>
</dbReference>
<dbReference type="OrthoDB" id="1398885at2"/>
<dbReference type="AlphaFoldDB" id="A0A376AF49"/>